<dbReference type="GO" id="GO:0009986">
    <property type="term" value="C:cell surface"/>
    <property type="evidence" value="ECO:0007669"/>
    <property type="project" value="TreeGrafter"/>
</dbReference>
<organism evidence="9 10">
    <name type="scientific">Amphiprion ocellaris</name>
    <name type="common">Clown anemonefish</name>
    <dbReference type="NCBI Taxonomy" id="80972"/>
    <lineage>
        <taxon>Eukaryota</taxon>
        <taxon>Metazoa</taxon>
        <taxon>Chordata</taxon>
        <taxon>Craniata</taxon>
        <taxon>Vertebrata</taxon>
        <taxon>Euteleostomi</taxon>
        <taxon>Actinopterygii</taxon>
        <taxon>Neopterygii</taxon>
        <taxon>Teleostei</taxon>
        <taxon>Neoteleostei</taxon>
        <taxon>Acanthomorphata</taxon>
        <taxon>Ovalentaria</taxon>
        <taxon>Pomacentridae</taxon>
        <taxon>Amphiprion</taxon>
    </lineage>
</organism>
<evidence type="ECO:0000256" key="6">
    <source>
        <dbReference type="ARBA" id="ARBA00023180"/>
    </source>
</evidence>
<dbReference type="GeneTree" id="ENSGT00950000182957"/>
<dbReference type="Pfam" id="PF06060">
    <property type="entry name" value="Mesothelin"/>
    <property type="match status" value="1"/>
</dbReference>
<keyword evidence="4" id="KW-0130">Cell adhesion</keyword>
<dbReference type="AlphaFoldDB" id="A0AAQ5Y7E2"/>
<dbReference type="InterPro" id="IPR026664">
    <property type="entry name" value="Stereocilin-rel"/>
</dbReference>
<proteinExistence type="inferred from homology"/>
<evidence type="ECO:0000256" key="2">
    <source>
        <dbReference type="ARBA" id="ARBA00011016"/>
    </source>
</evidence>
<dbReference type="GeneID" id="111563000"/>
<dbReference type="PANTHER" id="PTHR23412:SF21">
    <property type="entry name" value="OTOANCORIN ISOFORM X1"/>
    <property type="match status" value="1"/>
</dbReference>
<feature type="region of interest" description="Disordered" evidence="7">
    <location>
        <begin position="1082"/>
        <end position="1102"/>
    </location>
</feature>
<keyword evidence="6" id="KW-0325">Glycoprotein</keyword>
<dbReference type="GO" id="GO:0016020">
    <property type="term" value="C:membrane"/>
    <property type="evidence" value="ECO:0007669"/>
    <property type="project" value="UniProtKB-SubCell"/>
</dbReference>
<evidence type="ECO:0000256" key="7">
    <source>
        <dbReference type="SAM" id="MobiDB-lite"/>
    </source>
</evidence>
<accession>A0AAQ5Y7E2</accession>
<evidence type="ECO:0000256" key="8">
    <source>
        <dbReference type="SAM" id="SignalP"/>
    </source>
</evidence>
<feature type="chain" id="PRO_5043333286" evidence="8">
    <location>
        <begin position="21"/>
        <end position="1128"/>
    </location>
</feature>
<evidence type="ECO:0000256" key="3">
    <source>
        <dbReference type="ARBA" id="ARBA00022729"/>
    </source>
</evidence>
<evidence type="ECO:0000313" key="9">
    <source>
        <dbReference type="Ensembl" id="ENSAOCP00000047796.1"/>
    </source>
</evidence>
<reference evidence="9" key="3">
    <citation type="submission" date="2025-09" db="UniProtKB">
        <authorList>
            <consortium name="Ensembl"/>
        </authorList>
    </citation>
    <scope>IDENTIFICATION</scope>
</reference>
<dbReference type="Proteomes" id="UP001501940">
    <property type="component" value="Chromosome 9"/>
</dbReference>
<dbReference type="Ensembl" id="ENSAOCT00000042495.1">
    <property type="protein sequence ID" value="ENSAOCP00000047796.1"/>
    <property type="gene ID" value="ENSAOCG00000025806.1"/>
</dbReference>
<reference evidence="9 10" key="1">
    <citation type="submission" date="2022-01" db="EMBL/GenBank/DDBJ databases">
        <title>A chromosome-scale genome assembly of the false clownfish, Amphiprion ocellaris.</title>
        <authorList>
            <person name="Ryu T."/>
        </authorList>
    </citation>
    <scope>NUCLEOTIDE SEQUENCE [LARGE SCALE GENOMIC DNA]</scope>
</reference>
<dbReference type="CTD" id="146183"/>
<protein>
    <submittedName>
        <fullName evidence="9">Uncharacterized protein</fullName>
    </submittedName>
</protein>
<name>A0AAQ5Y7E2_AMPOC</name>
<dbReference type="KEGG" id="aoce:111563000"/>
<feature type="signal peptide" evidence="8">
    <location>
        <begin position="1"/>
        <end position="20"/>
    </location>
</feature>
<evidence type="ECO:0000256" key="4">
    <source>
        <dbReference type="ARBA" id="ARBA00022889"/>
    </source>
</evidence>
<dbReference type="PANTHER" id="PTHR23412">
    <property type="entry name" value="STEREOCILIN RELATED"/>
    <property type="match status" value="1"/>
</dbReference>
<reference evidence="9" key="2">
    <citation type="submission" date="2025-08" db="UniProtKB">
        <authorList>
            <consortium name="Ensembl"/>
        </authorList>
    </citation>
    <scope>IDENTIFICATION</scope>
</reference>
<dbReference type="RefSeq" id="XP_023117628.2">
    <property type="nucleotide sequence ID" value="XM_023261860.3"/>
</dbReference>
<keyword evidence="5" id="KW-0472">Membrane</keyword>
<keyword evidence="3 8" id="KW-0732">Signal</keyword>
<evidence type="ECO:0000256" key="1">
    <source>
        <dbReference type="ARBA" id="ARBA00004370"/>
    </source>
</evidence>
<dbReference type="GO" id="GO:0007160">
    <property type="term" value="P:cell-matrix adhesion"/>
    <property type="evidence" value="ECO:0007669"/>
    <property type="project" value="TreeGrafter"/>
</dbReference>
<comment type="similarity">
    <text evidence="2">Belongs to the mesothelin family.</text>
</comment>
<evidence type="ECO:0000313" key="10">
    <source>
        <dbReference type="Proteomes" id="UP001501940"/>
    </source>
</evidence>
<sequence length="1128" mass="126373">MAPKGGPCFLLLIIICAALAMRPDGMPGSKGLFKAVTKKLMMNCKNKGVPAPDTKLLNEIFKNSDAPNEDMNSDQHKILKSLFLHVLDSVTGGRNTNEGSPRPPPADVEKMDKMWIFKNLPLLAKRMRDSSDPSICYPRAFMAPAAWLVLTTQGENNIDVDDYDAVKWAAAPIFEQREVELPSKADGEKLKKMMNMFREVYDLMSEDQKTQVLNWEKEQIVGNYFNCTLKPPSKPRSTPISQCKPSLQWLDSDAMNMMGPFLSNLRPADVDSSPKEMMCQFFRSSRFNSTMDKANMKRSLIKKFLGKFKECFKGEDSLKHMDKLGPLACYFYDVQNLTFEDSRKALAQLEKCDNPQIKKVKKRLVNFLMSNSTIAQSRPDFLNKSITLLSTKQLSKIPTEKLTEVVKKLGRTVKWTRKQMRILVKKQMDGKKCKDLSTEDLKALKPIAEGLPRCVLKKMKAKDILDDTAGLKNATQRMKKGKLKAMLEGMENMTVSDLVKKLPGALLRCISLNKLKNADDSSLDKVDNEGWNKAQAAYLVKKMPAWKFRKMRSLIQGITCKIIDEVADREVQDMAQGITENQKWVSKVQAKCAAQKLFASLEKERKDYFKTISDEELDRIDTFLLLHLPPNKVKDLPDSVCSAFIDKMEMANLSKVPFRSPSRPALTMRALRCLAQGKDLSKLTVANVTKLGPLLCELPPSKLELMAPDVLNFSLMTIASCKRIPQRNRKELMELVVKTFGKPRDWSAETVESLLPLLDDDAIAALPNKTDVKDVVSFMTFRLPDIPKGLRKKSFQLATSSTSNAARRKRAVNSVQEPTEALIEELGMNNIFWTPEQLGKMSKDTFLATVETLGEIPDFSDRQLAELSKKAQEAMGPVSQMTEDNIMELGCIIRNFSNSDLEKLPLSLDSVEDLTQCGWTESQMESVWRAVAKYDNLTAQQLDTADIVTLNRFICGLNSDEIKQLSVDAFMDAVGSMDDVQCPYTALEKFKPLIVPARRDPSTWTEADVSELGNFMAGLNREELASLDPPVFSFFTKTSIPLIPPKNMAKLSAAQLESLGPDNAAMITDRQRAALSDEQRDALDRAETGSDEEPSNTTVMSGAPSLSIEGISAFVKPTLVLLMGFLLL</sequence>
<keyword evidence="10" id="KW-1185">Reference proteome</keyword>
<evidence type="ECO:0000256" key="5">
    <source>
        <dbReference type="ARBA" id="ARBA00023136"/>
    </source>
</evidence>
<comment type="subcellular location">
    <subcellularLocation>
        <location evidence="1">Membrane</location>
    </subcellularLocation>
</comment>
<dbReference type="InterPro" id="IPR010335">
    <property type="entry name" value="Mesothelin"/>
</dbReference>